<dbReference type="EMBL" id="JBHSED010000058">
    <property type="protein sequence ID" value="MFC4306114.1"/>
    <property type="molecule type" value="Genomic_DNA"/>
</dbReference>
<keyword evidence="2" id="KW-1185">Reference proteome</keyword>
<evidence type="ECO:0008006" key="3">
    <source>
        <dbReference type="Google" id="ProtNLM"/>
    </source>
</evidence>
<name>A0ABV8SI30_9BACL</name>
<proteinExistence type="predicted"/>
<accession>A0ABV8SI30</accession>
<protein>
    <recommendedName>
        <fullName evidence="3">Hydrolase</fullName>
    </recommendedName>
</protein>
<organism evidence="1 2">
    <name type="scientific">Cohnella boryungensis</name>
    <dbReference type="NCBI Taxonomy" id="768479"/>
    <lineage>
        <taxon>Bacteria</taxon>
        <taxon>Bacillati</taxon>
        <taxon>Bacillota</taxon>
        <taxon>Bacilli</taxon>
        <taxon>Bacillales</taxon>
        <taxon>Paenibacillaceae</taxon>
        <taxon>Cohnella</taxon>
    </lineage>
</organism>
<reference evidence="2" key="1">
    <citation type="journal article" date="2019" name="Int. J. Syst. Evol. Microbiol.">
        <title>The Global Catalogue of Microorganisms (GCM) 10K type strain sequencing project: providing services to taxonomists for standard genome sequencing and annotation.</title>
        <authorList>
            <consortium name="The Broad Institute Genomics Platform"/>
            <consortium name="The Broad Institute Genome Sequencing Center for Infectious Disease"/>
            <person name="Wu L."/>
            <person name="Ma J."/>
        </authorList>
    </citation>
    <scope>NUCLEOTIDE SEQUENCE [LARGE SCALE GENOMIC DNA]</scope>
    <source>
        <strain evidence="2">CGMCC 4.1641</strain>
    </source>
</reference>
<sequence>MSDEETTERARKTYYVSLGPGQILTDREAAPFQFAIQATEAEIDRLEELFQETQDADEDEIFNFSGSPTISDTPENETYDTLFKDIYRMLHDLGTPETRSHIEKMNILS</sequence>
<gene>
    <name evidence="1" type="ORF">ACFO1S_22025</name>
</gene>
<comment type="caution">
    <text evidence="1">The sequence shown here is derived from an EMBL/GenBank/DDBJ whole genome shotgun (WGS) entry which is preliminary data.</text>
</comment>
<dbReference type="Proteomes" id="UP001595755">
    <property type="component" value="Unassembled WGS sequence"/>
</dbReference>
<dbReference type="RefSeq" id="WP_204601807.1">
    <property type="nucleotide sequence ID" value="NZ_JBHSED010000058.1"/>
</dbReference>
<evidence type="ECO:0000313" key="1">
    <source>
        <dbReference type="EMBL" id="MFC4306114.1"/>
    </source>
</evidence>
<evidence type="ECO:0000313" key="2">
    <source>
        <dbReference type="Proteomes" id="UP001595755"/>
    </source>
</evidence>